<evidence type="ECO:0000256" key="3">
    <source>
        <dbReference type="ARBA" id="ARBA00022714"/>
    </source>
</evidence>
<evidence type="ECO:0000256" key="7">
    <source>
        <dbReference type="ARBA" id="ARBA00023014"/>
    </source>
</evidence>
<organism evidence="10 11">
    <name type="scientific">Tenacibaculum mesophilum</name>
    <dbReference type="NCBI Taxonomy" id="104268"/>
    <lineage>
        <taxon>Bacteria</taxon>
        <taxon>Pseudomonadati</taxon>
        <taxon>Bacteroidota</taxon>
        <taxon>Flavobacteriia</taxon>
        <taxon>Flavobacteriales</taxon>
        <taxon>Flavobacteriaceae</taxon>
        <taxon>Tenacibaculum</taxon>
    </lineage>
</organism>
<dbReference type="GO" id="GO:0051537">
    <property type="term" value="F:2 iron, 2 sulfur cluster binding"/>
    <property type="evidence" value="ECO:0007669"/>
    <property type="project" value="UniProtKB-KW"/>
</dbReference>
<evidence type="ECO:0000256" key="6">
    <source>
        <dbReference type="ARBA" id="ARBA00023004"/>
    </source>
</evidence>
<dbReference type="PROSITE" id="PS51085">
    <property type="entry name" value="2FE2S_FER_2"/>
    <property type="match status" value="1"/>
</dbReference>
<keyword evidence="7" id="KW-0411">Iron-sulfur</keyword>
<dbReference type="InterPro" id="IPR006058">
    <property type="entry name" value="2Fe2S_fd_BS"/>
</dbReference>
<dbReference type="PANTHER" id="PTHR43112">
    <property type="entry name" value="FERREDOXIN"/>
    <property type="match status" value="1"/>
</dbReference>
<gene>
    <name evidence="10" type="ORF">HER15_01230</name>
</gene>
<evidence type="ECO:0000256" key="1">
    <source>
        <dbReference type="ARBA" id="ARBA00007874"/>
    </source>
</evidence>
<evidence type="ECO:0000256" key="4">
    <source>
        <dbReference type="ARBA" id="ARBA00022723"/>
    </source>
</evidence>
<evidence type="ECO:0000256" key="2">
    <source>
        <dbReference type="ARBA" id="ARBA00022448"/>
    </source>
</evidence>
<dbReference type="InterPro" id="IPR036010">
    <property type="entry name" value="2Fe-2S_ferredoxin-like_sf"/>
</dbReference>
<keyword evidence="6" id="KW-0408">Iron</keyword>
<keyword evidence="5" id="KW-0249">Electron transport</keyword>
<protein>
    <submittedName>
        <fullName evidence="10">2Fe-2S iron-sulfur cluster binding domain-containing protein</fullName>
    </submittedName>
</protein>
<dbReference type="InterPro" id="IPR039261">
    <property type="entry name" value="FNR_nucleotide-bd"/>
</dbReference>
<dbReference type="SUPFAM" id="SSF54292">
    <property type="entry name" value="2Fe-2S ferredoxin-like"/>
    <property type="match status" value="1"/>
</dbReference>
<sequence length="155" mass="17174">MNLLPDTESNIISPYAQNAEYFICGSGTMIENTQKVLQSMDVPDTRILIESFGGGRLEETTEVIDNAHLTASLDGEEINIHIPKGKTILRAMLDNNYNPPYSCEGGVCSSCMCKLNKGEVFMKKNLTLSEEDVKEGYILSCQSLPLTQDIEIVFE</sequence>
<dbReference type="EMBL" id="CP050861">
    <property type="protein sequence ID" value="UTD14179.1"/>
    <property type="molecule type" value="Genomic_DNA"/>
</dbReference>
<accession>A0AAE9MLD0</accession>
<keyword evidence="2" id="KW-0813">Transport</keyword>
<evidence type="ECO:0000313" key="11">
    <source>
        <dbReference type="Proteomes" id="UP001056837"/>
    </source>
</evidence>
<dbReference type="Gene3D" id="3.10.20.30">
    <property type="match status" value="1"/>
</dbReference>
<reference evidence="10" key="1">
    <citation type="submission" date="2020-04" db="EMBL/GenBank/DDBJ databases">
        <title>Tenacibaculum mesophilum bac2.</title>
        <authorList>
            <person name="Li M."/>
        </authorList>
    </citation>
    <scope>NUCLEOTIDE SEQUENCE</scope>
    <source>
        <strain evidence="10">Bac2</strain>
    </source>
</reference>
<feature type="domain" description="2Fe-2S ferredoxin-type" evidence="9">
    <location>
        <begin position="67"/>
        <end position="155"/>
    </location>
</feature>
<evidence type="ECO:0000313" key="10">
    <source>
        <dbReference type="EMBL" id="UTD14179.1"/>
    </source>
</evidence>
<dbReference type="Pfam" id="PF00111">
    <property type="entry name" value="Fer2"/>
    <property type="match status" value="1"/>
</dbReference>
<comment type="similarity">
    <text evidence="1">Belongs to the 2Fe2S plant-type ferredoxin family.</text>
</comment>
<dbReference type="InterPro" id="IPR012675">
    <property type="entry name" value="Beta-grasp_dom_sf"/>
</dbReference>
<dbReference type="RefSeq" id="WP_159616550.1">
    <property type="nucleotide sequence ID" value="NZ_CP050861.1"/>
</dbReference>
<evidence type="ECO:0000256" key="8">
    <source>
        <dbReference type="ARBA" id="ARBA00034078"/>
    </source>
</evidence>
<dbReference type="PANTHER" id="PTHR43112:SF3">
    <property type="entry name" value="FERREDOXIN-2, CHLOROPLASTIC"/>
    <property type="match status" value="1"/>
</dbReference>
<dbReference type="CDD" id="cd00207">
    <property type="entry name" value="fer2"/>
    <property type="match status" value="1"/>
</dbReference>
<dbReference type="SUPFAM" id="SSF52343">
    <property type="entry name" value="Ferredoxin reductase-like, C-terminal NADP-linked domain"/>
    <property type="match status" value="1"/>
</dbReference>
<evidence type="ECO:0000259" key="9">
    <source>
        <dbReference type="PROSITE" id="PS51085"/>
    </source>
</evidence>
<comment type="cofactor">
    <cofactor evidence="8">
        <name>[2Fe-2S] cluster</name>
        <dbReference type="ChEBI" id="CHEBI:190135"/>
    </cofactor>
</comment>
<proteinExistence type="inferred from homology"/>
<keyword evidence="4" id="KW-0479">Metal-binding</keyword>
<dbReference type="InterPro" id="IPR001041">
    <property type="entry name" value="2Fe-2S_ferredoxin-type"/>
</dbReference>
<dbReference type="GO" id="GO:0046872">
    <property type="term" value="F:metal ion binding"/>
    <property type="evidence" value="ECO:0007669"/>
    <property type="project" value="UniProtKB-KW"/>
</dbReference>
<evidence type="ECO:0000256" key="5">
    <source>
        <dbReference type="ARBA" id="ARBA00022982"/>
    </source>
</evidence>
<dbReference type="AlphaFoldDB" id="A0AAE9MLD0"/>
<name>A0AAE9MLD0_9FLAO</name>
<dbReference type="PROSITE" id="PS00197">
    <property type="entry name" value="2FE2S_FER_1"/>
    <property type="match status" value="1"/>
</dbReference>
<dbReference type="Proteomes" id="UP001056837">
    <property type="component" value="Chromosome"/>
</dbReference>
<dbReference type="Gene3D" id="3.40.50.80">
    <property type="entry name" value="Nucleotide-binding domain of ferredoxin-NADP reductase (FNR) module"/>
    <property type="match status" value="1"/>
</dbReference>
<keyword evidence="3" id="KW-0001">2Fe-2S</keyword>